<gene>
    <name evidence="4" type="ORF">PsYK624_066490</name>
</gene>
<comment type="similarity">
    <text evidence="1">Belongs to the fungal fucose-specific lectin family.</text>
</comment>
<evidence type="ECO:0000259" key="3">
    <source>
        <dbReference type="PROSITE" id="PS51752"/>
    </source>
</evidence>
<comment type="caution">
    <text evidence="4">The sequence shown here is derived from an EMBL/GenBank/DDBJ whole genome shotgun (WGS) entry which is preliminary data.</text>
</comment>
<keyword evidence="5" id="KW-1185">Reference proteome</keyword>
<evidence type="ECO:0000313" key="5">
    <source>
        <dbReference type="Proteomes" id="UP000703269"/>
    </source>
</evidence>
<proteinExistence type="inferred from homology"/>
<sequence>MHLQLRTTTLAAAAYEAGIRVYSKTAEYRIQEIANDISDEMLAKAVKEDIKGTILQNKGWRAGTLPAVKCHSDSALATFAAGKDAQSLFYQDDAKAIREYRFAGDKWAPADFEQKNALIGTNIAVVHSADAKRVVLFFQDNDGWICSRAATADKWTATGVKWAKDCVRIVPAAYGTGIGATGWNDLKEIRLYYQGVDSCIYELAGNFETGKFTSPNLPLLKYFHPIGDITAVSWNGASGLEIRLYLQNDKQEIVEWGWNGMTWFGGGFKRKALPNADVIAFVRPAPSKSNMVLNVLWAGEDQKLYQCVYPGDSTGSWYDPTALVTLQYVGEYAGSWQGQQWSDAGLGIESKRIAKVVVRSGDVIDAVRLVFTDGSSSLSHGGVGGGENVFELASGEEIVKIRYSADKNFITRLQFVTSDARESQWYGRLGADSVKEWTRDGRSALTGFIGCTNKFVNNIIVVNGLAPIWSERHSKGLTRLVDEWVQEAELLHKEVDEIKAAFLQACKDSAVYKASLQGLEGLGTATMGAVVQLAESIEYLRDLAKTQGAARLHVTARRADYLKVQVGECKRESDVVEDKFILLAKELKAIEPAGTKLNTVLAAVTGDLANKIKRLNVLRQKAIEAKDDRTKAKEKQDKLIKKAADDISALQKAIDDIKAKRTVLLDQLPQPGTYLELAPVEGAFAEDDLAADQTPEEIRKLDAQIVAADAMRTASVEEGRKAAEALATIAGRFETIFRIMDEVEKSQAEVDQKKPEIAGLLGATAKLNETVASHAALFASIAELSKDVDASSKAPEFAQKLLPVIEKALSSAYLKGLVPNDEVALQVIKDIAEGK</sequence>
<dbReference type="EMBL" id="BPQB01000017">
    <property type="protein sequence ID" value="GJE90509.1"/>
    <property type="molecule type" value="Genomic_DNA"/>
</dbReference>
<keyword evidence="2" id="KW-0175">Coiled coil</keyword>
<dbReference type="AlphaFoldDB" id="A0A9P3G9X9"/>
<dbReference type="Proteomes" id="UP000703269">
    <property type="component" value="Unassembled WGS sequence"/>
</dbReference>
<name>A0A9P3G9X9_9APHY</name>
<dbReference type="Pfam" id="PF01419">
    <property type="entry name" value="Jacalin"/>
    <property type="match status" value="1"/>
</dbReference>
<accession>A0A9P3G9X9</accession>
<feature type="coiled-coil region" evidence="2">
    <location>
        <begin position="608"/>
        <end position="660"/>
    </location>
</feature>
<evidence type="ECO:0000256" key="2">
    <source>
        <dbReference type="SAM" id="Coils"/>
    </source>
</evidence>
<dbReference type="InterPro" id="IPR001229">
    <property type="entry name" value="Jacalin-like_lectin_dom"/>
</dbReference>
<dbReference type="OrthoDB" id="2802265at2759"/>
<evidence type="ECO:0000313" key="4">
    <source>
        <dbReference type="EMBL" id="GJE90509.1"/>
    </source>
</evidence>
<evidence type="ECO:0000256" key="1">
    <source>
        <dbReference type="ARBA" id="ARBA00009042"/>
    </source>
</evidence>
<dbReference type="SUPFAM" id="SSF89372">
    <property type="entry name" value="Fucose-specific lectin"/>
    <property type="match status" value="1"/>
</dbReference>
<feature type="domain" description="Jacalin-type lectin" evidence="3">
    <location>
        <begin position="326"/>
        <end position="465"/>
    </location>
</feature>
<dbReference type="Gene3D" id="2.120.10.70">
    <property type="entry name" value="Fucose-specific lectin"/>
    <property type="match status" value="1"/>
</dbReference>
<dbReference type="Gene3D" id="2.40.128.190">
    <property type="match status" value="1"/>
</dbReference>
<protein>
    <submittedName>
        <fullName evidence="4">Jacalin-like lectin domain-containing protein</fullName>
    </submittedName>
</protein>
<dbReference type="InterPro" id="IPR036404">
    <property type="entry name" value="Jacalin-like_lectin_dom_sf"/>
</dbReference>
<dbReference type="Gene3D" id="2.100.10.30">
    <property type="entry name" value="Jacalin-like lectin domain"/>
    <property type="match status" value="1"/>
</dbReference>
<dbReference type="InterPro" id="IPR012475">
    <property type="entry name" value="Fungal_lectin"/>
</dbReference>
<dbReference type="Pfam" id="PF07938">
    <property type="entry name" value="Fungal_lectin"/>
    <property type="match status" value="1"/>
</dbReference>
<dbReference type="SUPFAM" id="SSF51101">
    <property type="entry name" value="Mannose-binding lectins"/>
    <property type="match status" value="1"/>
</dbReference>
<organism evidence="4 5">
    <name type="scientific">Phanerochaete sordida</name>
    <dbReference type="NCBI Taxonomy" id="48140"/>
    <lineage>
        <taxon>Eukaryota</taxon>
        <taxon>Fungi</taxon>
        <taxon>Dikarya</taxon>
        <taxon>Basidiomycota</taxon>
        <taxon>Agaricomycotina</taxon>
        <taxon>Agaricomycetes</taxon>
        <taxon>Polyporales</taxon>
        <taxon>Phanerochaetaceae</taxon>
        <taxon>Phanerochaete</taxon>
    </lineage>
</organism>
<reference evidence="4 5" key="1">
    <citation type="submission" date="2021-08" db="EMBL/GenBank/DDBJ databases">
        <title>Draft Genome Sequence of Phanerochaete sordida strain YK-624.</title>
        <authorList>
            <person name="Mori T."/>
            <person name="Dohra H."/>
            <person name="Suzuki T."/>
            <person name="Kawagishi H."/>
            <person name="Hirai H."/>
        </authorList>
    </citation>
    <scope>NUCLEOTIDE SEQUENCE [LARGE SCALE GENOMIC DNA]</scope>
    <source>
        <strain evidence="4 5">YK-624</strain>
    </source>
</reference>
<dbReference type="SMART" id="SM00915">
    <property type="entry name" value="Jacalin"/>
    <property type="match status" value="1"/>
</dbReference>
<dbReference type="PROSITE" id="PS51752">
    <property type="entry name" value="JACALIN_LECTIN"/>
    <property type="match status" value="1"/>
</dbReference>